<protein>
    <submittedName>
        <fullName evidence="2">Phosphatidylinositol transfer protein</fullName>
    </submittedName>
</protein>
<dbReference type="OrthoDB" id="18453at2759"/>
<dbReference type="VEuPathDB" id="MicrosporidiaDB:M153_664000135"/>
<dbReference type="GO" id="GO:0005548">
    <property type="term" value="F:phospholipid transporter activity"/>
    <property type="evidence" value="ECO:0007669"/>
    <property type="project" value="InterPro"/>
</dbReference>
<gene>
    <name evidence="2" type="ORF">M153_664000135</name>
</gene>
<dbReference type="InterPro" id="IPR023393">
    <property type="entry name" value="START-like_dom_sf"/>
</dbReference>
<dbReference type="InterPro" id="IPR001666">
    <property type="entry name" value="PI_transfer"/>
</dbReference>
<evidence type="ECO:0000313" key="3">
    <source>
        <dbReference type="Proteomes" id="UP000051530"/>
    </source>
</evidence>
<dbReference type="EMBL" id="LGUB01000250">
    <property type="protein sequence ID" value="KRH93686.1"/>
    <property type="molecule type" value="Genomic_DNA"/>
</dbReference>
<dbReference type="SUPFAM" id="SSF55961">
    <property type="entry name" value="Bet v1-like"/>
    <property type="match status" value="1"/>
</dbReference>
<dbReference type="Pfam" id="PF02121">
    <property type="entry name" value="IP_trans"/>
    <property type="match status" value="1"/>
</dbReference>
<name>A0A0R0LWE5_9MICR</name>
<comment type="caution">
    <text evidence="2">The sequence shown here is derived from an EMBL/GenBank/DDBJ whole genome shotgun (WGS) entry which is preliminary data.</text>
</comment>
<sequence length="270" mass="31720">MTKIFREYVIPLPFSSQKYRIAQLYTVALVSQQEATGDTAIKIVQNDDINHEIYGNCRLTNKIFYLNSKVPSVIRAVVPKKALIVEENAYNAFPICHTFYKNQAFSEDTFYGSVISDHKDITDWNVLELPQDYIKNNKNKTRKNHFKGIKDDEFLKSNIKIIDICDNVQNEKYNPNEMVINGIKMEKGWFHSQKSDFMVCEKFVTLKFECFGLGWLVYELEKQIDKVFIAAHQQMVCLYEQWKDKTMDDIRLMEEDATKKLNMKEGKEMK</sequence>
<organism evidence="2 3">
    <name type="scientific">Pseudoloma neurophilia</name>
    <dbReference type="NCBI Taxonomy" id="146866"/>
    <lineage>
        <taxon>Eukaryota</taxon>
        <taxon>Fungi</taxon>
        <taxon>Fungi incertae sedis</taxon>
        <taxon>Microsporidia</taxon>
        <taxon>Pseudoloma</taxon>
    </lineage>
</organism>
<dbReference type="AlphaFoldDB" id="A0A0R0LWE5"/>
<dbReference type="PANTHER" id="PTHR10658">
    <property type="entry name" value="PHOSPHATIDYLINOSITOL TRANSFER PROTEIN"/>
    <property type="match status" value="1"/>
</dbReference>
<dbReference type="Proteomes" id="UP000051530">
    <property type="component" value="Unassembled WGS sequence"/>
</dbReference>
<dbReference type="PANTHER" id="PTHR10658:SF11">
    <property type="entry name" value="VIBRATOR, ISOFORM B"/>
    <property type="match status" value="1"/>
</dbReference>
<keyword evidence="3" id="KW-1185">Reference proteome</keyword>
<proteinExistence type="predicted"/>
<evidence type="ECO:0000313" key="2">
    <source>
        <dbReference type="EMBL" id="KRH93686.1"/>
    </source>
</evidence>
<dbReference type="PRINTS" id="PR00391">
    <property type="entry name" value="PITRANSFER"/>
</dbReference>
<reference evidence="2 3" key="1">
    <citation type="submission" date="2015-07" db="EMBL/GenBank/DDBJ databases">
        <title>The genome of Pseudoloma neurophilia, a relevant intracellular parasite of the zebrafish.</title>
        <authorList>
            <person name="Ndikumana S."/>
            <person name="Pelin A."/>
            <person name="Sanders J."/>
            <person name="Corradi N."/>
        </authorList>
    </citation>
    <scope>NUCLEOTIDE SEQUENCE [LARGE SCALE GENOMIC DNA]</scope>
    <source>
        <strain evidence="2 3">MK1</strain>
    </source>
</reference>
<dbReference type="Gene3D" id="3.30.530.20">
    <property type="match status" value="1"/>
</dbReference>
<accession>A0A0R0LWE5</accession>
<feature type="domain" description="Phosphatidylinositol transfer protein N-terminal" evidence="1">
    <location>
        <begin position="5"/>
        <end position="257"/>
    </location>
</feature>
<evidence type="ECO:0000259" key="1">
    <source>
        <dbReference type="Pfam" id="PF02121"/>
    </source>
</evidence>
<dbReference type="InterPro" id="IPR055261">
    <property type="entry name" value="PI_transfer_N"/>
</dbReference>